<dbReference type="NCBIfam" id="TIGR04350">
    <property type="entry name" value="C_S_lyase_PatB"/>
    <property type="match status" value="1"/>
</dbReference>
<accession>A0ABS6DWH6</accession>
<evidence type="ECO:0000313" key="5">
    <source>
        <dbReference type="EMBL" id="MBU5335626.1"/>
    </source>
</evidence>
<protein>
    <submittedName>
        <fullName evidence="5">PatB family C-S lyase</fullName>
    </submittedName>
</protein>
<feature type="domain" description="Aminotransferase class I/classII large" evidence="4">
    <location>
        <begin position="27"/>
        <end position="369"/>
    </location>
</feature>
<dbReference type="InterPro" id="IPR004839">
    <property type="entry name" value="Aminotransferase_I/II_large"/>
</dbReference>
<keyword evidence="2" id="KW-0663">Pyridoxal phosphate</keyword>
<evidence type="ECO:0000256" key="2">
    <source>
        <dbReference type="ARBA" id="ARBA00022898"/>
    </source>
</evidence>
<evidence type="ECO:0000256" key="1">
    <source>
        <dbReference type="ARBA" id="ARBA00001933"/>
    </source>
</evidence>
<dbReference type="InterPro" id="IPR051798">
    <property type="entry name" value="Class-II_PLP-Dep_Aminotrans"/>
</dbReference>
<dbReference type="EMBL" id="JAHLOQ010000007">
    <property type="protein sequence ID" value="MBU5335626.1"/>
    <property type="molecule type" value="Genomic_DNA"/>
</dbReference>
<keyword evidence="3 5" id="KW-0456">Lyase</keyword>
<organism evidence="5 6">
    <name type="scientific">Intestinibacter bartlettii</name>
    <dbReference type="NCBI Taxonomy" id="261299"/>
    <lineage>
        <taxon>Bacteria</taxon>
        <taxon>Bacillati</taxon>
        <taxon>Bacillota</taxon>
        <taxon>Clostridia</taxon>
        <taxon>Peptostreptococcales</taxon>
        <taxon>Peptostreptococcaceae</taxon>
        <taxon>Intestinibacter</taxon>
    </lineage>
</organism>
<sequence>MKKYNFDVEINRKNTYCSKWDNQGGDYIPLWVADMDFKAPQKILDAIKERVDHGIFGYTSYDWELKDVIVNYYKKNYNYEIDEEWIVWVPSLMPGSNLACRQAEGKILYNTPMYSHIRKLPTEANCEYQEIPLTKVDGTYTFDWDAMEKDIDDDVKAFVLCNPHNPVGRVYTKEELDRLSKFIVDHDLLLISDEIHSQLIFEGSHIPAFTIDDEIKNRSITLTSAGKTYNIAAIPFAFAIIPNEKIREKYKKLANGLFATLNALTIKAIKSAYTECDDWREELLEYLKENRDYLEERIAKIDGLSVNHNEATYLAWIDPTELHLDNPWEFFREKAGVNFSNGLDFGGDGYLRANFACTRKTLKEALDRVEKVVNEINK</sequence>
<dbReference type="PANTHER" id="PTHR43525">
    <property type="entry name" value="PROTEIN MALY"/>
    <property type="match status" value="1"/>
</dbReference>
<dbReference type="GO" id="GO:0016829">
    <property type="term" value="F:lyase activity"/>
    <property type="evidence" value="ECO:0007669"/>
    <property type="project" value="UniProtKB-KW"/>
</dbReference>
<dbReference type="Proteomes" id="UP001196301">
    <property type="component" value="Unassembled WGS sequence"/>
</dbReference>
<reference evidence="5 6" key="1">
    <citation type="submission" date="2021-06" db="EMBL/GenBank/DDBJ databases">
        <authorList>
            <person name="Sun Q."/>
            <person name="Li D."/>
        </authorList>
    </citation>
    <scope>NUCLEOTIDE SEQUENCE [LARGE SCALE GENOMIC DNA]</scope>
    <source>
        <strain evidence="5 6">N19</strain>
    </source>
</reference>
<name>A0ABS6DWH6_9FIRM</name>
<comment type="caution">
    <text evidence="5">The sequence shown here is derived from an EMBL/GenBank/DDBJ whole genome shotgun (WGS) entry which is preliminary data.</text>
</comment>
<dbReference type="PANTHER" id="PTHR43525:SF1">
    <property type="entry name" value="PROTEIN MALY"/>
    <property type="match status" value="1"/>
</dbReference>
<dbReference type="CDD" id="cd00609">
    <property type="entry name" value="AAT_like"/>
    <property type="match status" value="1"/>
</dbReference>
<proteinExistence type="predicted"/>
<keyword evidence="6" id="KW-1185">Reference proteome</keyword>
<dbReference type="InterPro" id="IPR027619">
    <property type="entry name" value="C-S_lyase_PatB-like"/>
</dbReference>
<evidence type="ECO:0000259" key="4">
    <source>
        <dbReference type="Pfam" id="PF00155"/>
    </source>
</evidence>
<evidence type="ECO:0000256" key="3">
    <source>
        <dbReference type="ARBA" id="ARBA00023239"/>
    </source>
</evidence>
<comment type="cofactor">
    <cofactor evidence="1">
        <name>pyridoxal 5'-phosphate</name>
        <dbReference type="ChEBI" id="CHEBI:597326"/>
    </cofactor>
</comment>
<evidence type="ECO:0000313" key="6">
    <source>
        <dbReference type="Proteomes" id="UP001196301"/>
    </source>
</evidence>
<gene>
    <name evidence="5" type="ORF">KQI20_04155</name>
</gene>
<dbReference type="RefSeq" id="WP_216568764.1">
    <property type="nucleotide sequence ID" value="NZ_JAHLOQ010000007.1"/>
</dbReference>
<dbReference type="Pfam" id="PF00155">
    <property type="entry name" value="Aminotran_1_2"/>
    <property type="match status" value="1"/>
</dbReference>